<feature type="domain" description="SHS2" evidence="1">
    <location>
        <begin position="6"/>
        <end position="196"/>
    </location>
</feature>
<reference evidence="2" key="1">
    <citation type="submission" date="2020-10" db="EMBL/GenBank/DDBJ databases">
        <authorList>
            <person name="Gilroy R."/>
        </authorList>
    </citation>
    <scope>NUCLEOTIDE SEQUENCE</scope>
    <source>
        <strain evidence="2">17113</strain>
    </source>
</reference>
<evidence type="ECO:0000313" key="2">
    <source>
        <dbReference type="EMBL" id="MBO8426529.1"/>
    </source>
</evidence>
<organism evidence="2 3">
    <name type="scientific">Candidatus Alloenteromonas pullistercoris</name>
    <dbReference type="NCBI Taxonomy" id="2840785"/>
    <lineage>
        <taxon>Bacteria</taxon>
        <taxon>Bacillati</taxon>
        <taxon>Bacillota</taxon>
        <taxon>Bacillota incertae sedis</taxon>
        <taxon>Candidatus Alloenteromonas</taxon>
    </lineage>
</organism>
<dbReference type="PANTHER" id="PTHR32432:SF3">
    <property type="entry name" value="ETHANOLAMINE UTILIZATION PROTEIN EUTJ"/>
    <property type="match status" value="1"/>
</dbReference>
<dbReference type="Pfam" id="PF14450">
    <property type="entry name" value="FtsA"/>
    <property type="match status" value="1"/>
</dbReference>
<dbReference type="SUPFAM" id="SSF53067">
    <property type="entry name" value="Actin-like ATPase domain"/>
    <property type="match status" value="2"/>
</dbReference>
<evidence type="ECO:0000259" key="1">
    <source>
        <dbReference type="SMART" id="SM00842"/>
    </source>
</evidence>
<evidence type="ECO:0000313" key="3">
    <source>
        <dbReference type="Proteomes" id="UP000823634"/>
    </source>
</evidence>
<dbReference type="GO" id="GO:0051301">
    <property type="term" value="P:cell division"/>
    <property type="evidence" value="ECO:0007669"/>
    <property type="project" value="InterPro"/>
</dbReference>
<dbReference type="InterPro" id="IPR043129">
    <property type="entry name" value="ATPase_NBD"/>
</dbReference>
<accession>A0A9D9GVX4</accession>
<dbReference type="AlphaFoldDB" id="A0A9D9GVX4"/>
<dbReference type="Proteomes" id="UP000823634">
    <property type="component" value="Unassembled WGS sequence"/>
</dbReference>
<dbReference type="Gene3D" id="3.30.420.40">
    <property type="match status" value="1"/>
</dbReference>
<dbReference type="SMART" id="SM00842">
    <property type="entry name" value="FtsA"/>
    <property type="match status" value="1"/>
</dbReference>
<reference evidence="2" key="2">
    <citation type="journal article" date="2021" name="PeerJ">
        <title>Extensive microbial diversity within the chicken gut microbiome revealed by metagenomics and culture.</title>
        <authorList>
            <person name="Gilroy R."/>
            <person name="Ravi A."/>
            <person name="Getino M."/>
            <person name="Pursley I."/>
            <person name="Horton D.L."/>
            <person name="Alikhan N.F."/>
            <person name="Baker D."/>
            <person name="Gharbi K."/>
            <person name="Hall N."/>
            <person name="Watson M."/>
            <person name="Adriaenssens E.M."/>
            <person name="Foster-Nyarko E."/>
            <person name="Jarju S."/>
            <person name="Secka A."/>
            <person name="Antonio M."/>
            <person name="Oren A."/>
            <person name="Chaudhuri R.R."/>
            <person name="La Ragione R."/>
            <person name="Hildebrand F."/>
            <person name="Pallen M.J."/>
        </authorList>
    </citation>
    <scope>NUCLEOTIDE SEQUENCE</scope>
    <source>
        <strain evidence="2">17113</strain>
    </source>
</reference>
<proteinExistence type="predicted"/>
<sequence length="408" mass="44188">MDKNAIGCLEIASSAVRLLIGYELSGHPVVIFATEKPAKDLLDGDKIDLAELSSLLGSLHTIVDDDRHLRITLTTVNLLLPSAGLKVFTDEKSTAIVNPEFGVDKIDVTNVISLVTQQSLPSGLSLVDAIPDQFILDDGSVYANPPLGKKTRSLEVMAKVHCLPTDVKELYNKAILAAGFRVNKQCVSAYAASRLLQTYDDLPKTYILLDIGAKTSTVSFIGEGSPYNSLYFYCGGQDLTQSIAKDLNLPEEEAESLKTRRGYDPRENSYSPALSSLCSATQADLNKSIEGFFEDYGRRLSNAVETLMSAYRGPEFASLPVVCIGGGSKLRGLAEFLQKALPGREIVPIIPKSIGARDPKYASLLGLLLFASKYNGSLEDNRRGVVPLSRTAGKKEKKRHIGADEDAL</sequence>
<name>A0A9D9GVX4_9FIRM</name>
<dbReference type="EMBL" id="JADINA010000028">
    <property type="protein sequence ID" value="MBO8426529.1"/>
    <property type="molecule type" value="Genomic_DNA"/>
</dbReference>
<dbReference type="InterPro" id="IPR050696">
    <property type="entry name" value="FtsA/MreB"/>
</dbReference>
<protein>
    <recommendedName>
        <fullName evidence="1">SHS2 domain-containing protein</fullName>
    </recommendedName>
</protein>
<dbReference type="InterPro" id="IPR003494">
    <property type="entry name" value="SHS2_FtsA"/>
</dbReference>
<dbReference type="PANTHER" id="PTHR32432">
    <property type="entry name" value="CELL DIVISION PROTEIN FTSA-RELATED"/>
    <property type="match status" value="1"/>
</dbReference>
<gene>
    <name evidence="2" type="ORF">IAC61_04320</name>
</gene>
<comment type="caution">
    <text evidence="2">The sequence shown here is derived from an EMBL/GenBank/DDBJ whole genome shotgun (WGS) entry which is preliminary data.</text>
</comment>